<feature type="compositionally biased region" description="Basic and acidic residues" evidence="1">
    <location>
        <begin position="766"/>
        <end position="778"/>
    </location>
</feature>
<feature type="compositionally biased region" description="Polar residues" evidence="1">
    <location>
        <begin position="2546"/>
        <end position="2555"/>
    </location>
</feature>
<feature type="compositionally biased region" description="Basic and acidic residues" evidence="1">
    <location>
        <begin position="621"/>
        <end position="631"/>
    </location>
</feature>
<dbReference type="RefSeq" id="XP_025022217.1">
    <property type="nucleotide sequence ID" value="XM_025166449.1"/>
</dbReference>
<feature type="domain" description="TASOR pseudo-PARP" evidence="2">
    <location>
        <begin position="173"/>
        <end position="321"/>
    </location>
</feature>
<feature type="domain" description="Testis expressed sequence 15" evidence="3">
    <location>
        <begin position="2021"/>
        <end position="2135"/>
    </location>
</feature>
<sequence length="2717" mass="307818">MVAVARQQPELDARRGQWAPKQLLGCAARAGTPGPGLARKQDGCSRGRDGGESRGSSEDALCRREDGNGPGWLVENKIEMEPKMEAIRKNIKGLFLVEQNCLKKFTIPKKTPDKDFLTECSTNQRDYNEIKQRLNENCLDIQCSLESLWQFHKIEMVHNKDLEEEFIAKRTKLREEGKQDKEFSSFLVVSRDEVLQICQNGLGTGHSKRELNIMKELGNPQLGVYLFRYVDIALNYASKHSVPVENIIIFRVLLGRVKKIQPPKGQKKVVLDPTPKFDCHMSRVHPSLKDSLEDQAVGSLIYFYEYNELSKPVDKPRQCLPYAVIHVKSVNQKREADSFVTSLKCRLKRLPKHTGRVVPLENCTRVTRIGKSQLIYEHFRKPLEMCVSAEVSSFSRSKQSWNDSENKIHSKKKKCKPARRWDSTQMETNIQCKSGVEASKGIRGEHVGDDKKNSLKINPEDSSDCEAGSSTLTTSRLIKDPRLTRREQNVVKQNEELIMKPPFHDDINISTCKPSPKNITFSKDKKHNGGEMDSQFQEDYISPSEIEHSTHLDTRCATNSCTSSKAEHCGNIFQPACFKKMYVSENNYVYEWSSDEITSENFEQNKLQAVKNLNLKSKNSHMAETHKKDKQIYSASEKANNSPDKDYTINKIKEKSSKRISNIESIRYHPCDTCITDTVIRDLSEKSMCLSKPEWLDKNHFEDSRTCISLGLFTDEQKNRETNSTEDTHFNEIRVNQLEEEVPCGKKAKKYNSATETAFKNTAENSSRKKQEPVKTDLKKPVDDINNCIETSENSDALDLENTDFVFNVSFQRSSLTETERMNREHCKEKLEELHDRALLTKSIDLTGQETVNPRMLLTSVPISLGNMGDTEGNKQSENTASSNAGSEGLNKNLFCRQVPEIHEQDLEIKCDYVNIHSLDISSEIENVLEEYKKCLSVWHKPHNHGNISKENGYRYLQERLDWGNLVGKPSLHVNLSESPTLKEDEDKSLYREKSGEEEGTELLNTCSCPDLQITITNIFQSKLETEMEKCSTKYSAPKKRIKWSQGKKKKKHTKGQQNSKLFRKKKELNICSSTQMFSSLSKGQFKKTEQSKKYIKNILNALNNTEALLCKNKHPSQKIIGAMFHLRKALKSVQCLKTVTKAGRKTPGGALSKAKKGLQDGTFVLDSSETSDCSINISCSSDCAKNKAVTVSEKNASLDTTDIKSMEPVSGEPIMCDKKRFAVEGFFRNVTQEKNEESVIAAMENIKQTLSSDTNSCRSKTNENEFNSSMKRKELTVCQRSQTNGDETVKSNVKISTAKIATPVQPTFESAAKVNVFRSDDISGPNPNFTALKKTSNDKALELSALQEENMILSAGRCHASSACWSLTEDSLNAKTSVVQLTPEMHSNRSLSLKTKSNDSSNKNVGINCSETPAGSFSRQKQKVDSHCKKDYLKSKLNTFSQTAEQEIYTAENRHCKSLGKSVKHPGNNTKTSSSGDLPSPTSLVDNNLCQSSHHCILQKLEEENIEETEIPETKTDSAAKRLDIIHDIPVKSLNNLDLRQENMKQVNRVILGESTCRQTSLDSADNCNQLHFNSLLTAVSEQDLETITATTILLPPYKTNQLLTSTETKQNGSYFSHTSSNHCSNLGNNIQLSKVRIGLNSHDFDLKVSEILQKADKTSSLNVLHEQISCCKSVLPLFVRAFERKQGCSFEYVLISREILGSTKRNTQASQKLKPCAIEALVELQIIMETMEFIENKKRFLKGEPTFRSLLWYDDSLYSELFGGHSGYQQQSNFYPAFQRRLKYSAVNELQIYYKELVEAFENTISENNSYYSLLKLRREIEECESVMKQISNLSDFFLSVPFICGANFGDSIEDLENSRKSTMDLINVSKSLPGMNLSAEKDHHLWIIMEIIGKKIEFVKTCTNEEFNLKTSLFGLEHIFFDAAKNLVWQERNTFLNSSSKDGKEVLQINEIAMTKLYEIYEHMIEDSGCGNNNNVTFGGHTKKCTGDSCICEEAGSQHNTNCFIGNSLTLQQDSCCISEILDEAQSADIERLQQLIGRCTVHTEMLKKYFQILQEEDVTILITQENVLDFMKNGGINPVILKPEAIEVYTELAMIYETIFFLKNSIAKQVDKPQFRSLLWFDLSLLPELFRCQEKMASLSYRKDKLLKTVESSISELQDELNVIYDYAENLNCSYALHLLTRELAELSETRKLLGTSKSPVSMCVDLAPYTISLNYGSTVSELDSNYNQFSSLLEKLMLAEKKDLGKMAHIMKVMKTIEHMKFICSEQGKSPLPVVIHQMLKNWRKACQLKRQLMETQLDHSKTLQASQILHKRPFNVALEDKPCSSEEKIDLSHNKKKKVAASLLTTTKIDEKETSRNLRNSGKCNSSEGEELQLKIPPDTQNRNIRNLRKRTPVTFSELKAAYPYECIYTSSDASELRFNNADALASQQNLQDLNNVKEGRKSSQNAKEHDKYFSYHGDINKCMSVSPMKVQRSPEEAISSVEKLGEGNSLVTTKKAQRDLKSDVLQNDSDVQSEYSIGISLSSGNSRNGENSEIPNYPPTDNSESSVMTELSKSMELQSFHSEPSCSDNIQNSGECSAISENEYFEGTSMHIYRTVYPYYSWYFYQTGSNSHLVTQTYQELNSYEIHPLNPAVSATVVNSAYSSRFHAQTISHFDVRESQSFNIAQAYPVHGYFSSVAAYPYTYQQQPTWYAEHWPLSHAVFPYPSNIGL</sequence>
<reference evidence="5" key="1">
    <citation type="submission" date="2025-08" db="UniProtKB">
        <authorList>
            <consortium name="RefSeq"/>
        </authorList>
    </citation>
    <scope>IDENTIFICATION</scope>
    <source>
        <tissue evidence="5">Liver</tissue>
    </source>
</reference>
<feature type="region of interest" description="Disordered" evidence="1">
    <location>
        <begin position="2526"/>
        <end position="2555"/>
    </location>
</feature>
<organism evidence="4 5">
    <name type="scientific">Python bivittatus</name>
    <name type="common">Burmese python</name>
    <name type="synonym">Python molurus bivittatus</name>
    <dbReference type="NCBI Taxonomy" id="176946"/>
    <lineage>
        <taxon>Eukaryota</taxon>
        <taxon>Metazoa</taxon>
        <taxon>Chordata</taxon>
        <taxon>Craniata</taxon>
        <taxon>Vertebrata</taxon>
        <taxon>Euteleostomi</taxon>
        <taxon>Lepidosauria</taxon>
        <taxon>Squamata</taxon>
        <taxon>Bifurcata</taxon>
        <taxon>Unidentata</taxon>
        <taxon>Episquamata</taxon>
        <taxon>Toxicofera</taxon>
        <taxon>Serpentes</taxon>
        <taxon>Henophidia</taxon>
        <taxon>Pythonidae</taxon>
        <taxon>Python</taxon>
    </lineage>
</organism>
<dbReference type="OrthoDB" id="10054471at2759"/>
<dbReference type="OMA" id="DATCIAH"/>
<dbReference type="InterPro" id="IPR022188">
    <property type="entry name" value="TASOR_DUF3715"/>
</dbReference>
<feature type="compositionally biased region" description="Basic and acidic residues" evidence="1">
    <location>
        <begin position="39"/>
        <end position="64"/>
    </location>
</feature>
<dbReference type="InterPro" id="IPR032765">
    <property type="entry name" value="TEX15_dom"/>
</dbReference>
<dbReference type="GO" id="GO:0010569">
    <property type="term" value="P:regulation of double-strand break repair via homologous recombination"/>
    <property type="evidence" value="ECO:0007669"/>
    <property type="project" value="InterPro"/>
</dbReference>
<feature type="compositionally biased region" description="Polar residues" evidence="1">
    <location>
        <begin position="633"/>
        <end position="642"/>
    </location>
</feature>
<feature type="domain" description="Testis expressed sequence 15" evidence="3">
    <location>
        <begin position="1575"/>
        <end position="1802"/>
    </location>
</feature>
<gene>
    <name evidence="5" type="primary">TEX15</name>
</gene>
<dbReference type="PANTHER" id="PTHR22380:SF1">
    <property type="entry name" value="TESTIS-EXPRESSED PROTEIN 15"/>
    <property type="match status" value="1"/>
</dbReference>
<keyword evidence="4" id="KW-1185">Reference proteome</keyword>
<name>A0A9F5IKP5_PYTBI</name>
<proteinExistence type="predicted"/>
<dbReference type="InterPro" id="IPR026616">
    <property type="entry name" value="TEX15"/>
</dbReference>
<dbReference type="CTD" id="56154"/>
<feature type="region of interest" description="Disordered" evidence="1">
    <location>
        <begin position="29"/>
        <end position="64"/>
    </location>
</feature>
<feature type="compositionally biased region" description="Basic and acidic residues" evidence="1">
    <location>
        <begin position="440"/>
        <end position="453"/>
    </location>
</feature>
<protein>
    <submittedName>
        <fullName evidence="5">Testis-expressed protein 15</fullName>
    </submittedName>
</protein>
<feature type="region of interest" description="Disordered" evidence="1">
    <location>
        <begin position="2358"/>
        <end position="2377"/>
    </location>
</feature>
<accession>A0A9F5IKP5</accession>
<dbReference type="GO" id="GO:0007130">
    <property type="term" value="P:synaptonemal complex assembly"/>
    <property type="evidence" value="ECO:0007669"/>
    <property type="project" value="TreeGrafter"/>
</dbReference>
<dbReference type="Gene3D" id="3.90.228.10">
    <property type="match status" value="1"/>
</dbReference>
<feature type="compositionally biased region" description="Low complexity" evidence="1">
    <location>
        <begin position="2527"/>
        <end position="2540"/>
    </location>
</feature>
<dbReference type="Proteomes" id="UP000695026">
    <property type="component" value="Unplaced"/>
</dbReference>
<feature type="region of interest" description="Disordered" evidence="1">
    <location>
        <begin position="759"/>
        <end position="778"/>
    </location>
</feature>
<dbReference type="Pfam" id="PF12509">
    <property type="entry name" value="DUF3715"/>
    <property type="match status" value="1"/>
</dbReference>
<feature type="compositionally biased region" description="Polar residues" evidence="1">
    <location>
        <begin position="1468"/>
        <end position="1485"/>
    </location>
</feature>
<feature type="region of interest" description="Disordered" evidence="1">
    <location>
        <begin position="1460"/>
        <end position="1485"/>
    </location>
</feature>
<dbReference type="Pfam" id="PF15326">
    <property type="entry name" value="TEX15"/>
    <property type="match status" value="2"/>
</dbReference>
<evidence type="ECO:0000313" key="5">
    <source>
        <dbReference type="RefSeq" id="XP_025022217.1"/>
    </source>
</evidence>
<dbReference type="PANTHER" id="PTHR22380">
    <property type="entry name" value="TESTIS-EXPRESSED PROTEIN 15"/>
    <property type="match status" value="1"/>
</dbReference>
<dbReference type="GeneID" id="112540605"/>
<feature type="region of interest" description="Disordered" evidence="1">
    <location>
        <begin position="436"/>
        <end position="470"/>
    </location>
</feature>
<dbReference type="GO" id="GO:0007140">
    <property type="term" value="P:male meiotic nuclear division"/>
    <property type="evidence" value="ECO:0007669"/>
    <property type="project" value="InterPro"/>
</dbReference>
<feature type="compositionally biased region" description="Polar residues" evidence="1">
    <location>
        <begin position="874"/>
        <end position="886"/>
    </location>
</feature>
<evidence type="ECO:0000259" key="2">
    <source>
        <dbReference type="Pfam" id="PF12509"/>
    </source>
</evidence>
<feature type="region of interest" description="Disordered" evidence="1">
    <location>
        <begin position="867"/>
        <end position="887"/>
    </location>
</feature>
<dbReference type="KEGG" id="pbi:112540605"/>
<evidence type="ECO:0000256" key="1">
    <source>
        <dbReference type="SAM" id="MobiDB-lite"/>
    </source>
</evidence>
<evidence type="ECO:0000313" key="4">
    <source>
        <dbReference type="Proteomes" id="UP000695026"/>
    </source>
</evidence>
<dbReference type="GO" id="GO:0005634">
    <property type="term" value="C:nucleus"/>
    <property type="evidence" value="ECO:0007669"/>
    <property type="project" value="TreeGrafter"/>
</dbReference>
<feature type="compositionally biased region" description="Polar residues" evidence="1">
    <location>
        <begin position="2363"/>
        <end position="2373"/>
    </location>
</feature>
<dbReference type="SUPFAM" id="SSF56399">
    <property type="entry name" value="ADP-ribosylation"/>
    <property type="match status" value="1"/>
</dbReference>
<feature type="region of interest" description="Disordered" evidence="1">
    <location>
        <begin position="618"/>
        <end position="646"/>
    </location>
</feature>
<evidence type="ECO:0000259" key="3">
    <source>
        <dbReference type="Pfam" id="PF15326"/>
    </source>
</evidence>